<accession>A0ABY4YM68</accession>
<dbReference type="Pfam" id="PF01502">
    <property type="entry name" value="PRA-CH"/>
    <property type="match status" value="1"/>
</dbReference>
<evidence type="ECO:0000256" key="9">
    <source>
        <dbReference type="ARBA" id="ARBA00022605"/>
    </source>
</evidence>
<name>A0ABY4YM68_9MICO</name>
<dbReference type="EC" id="3.6.1.31" evidence="15"/>
<evidence type="ECO:0000256" key="7">
    <source>
        <dbReference type="ARBA" id="ARBA00008299"/>
    </source>
</evidence>
<evidence type="ECO:0000256" key="6">
    <source>
        <dbReference type="ARBA" id="ARBA00007731"/>
    </source>
</evidence>
<dbReference type="InterPro" id="IPR002496">
    <property type="entry name" value="PRib_AMP_CycHydrolase_dom"/>
</dbReference>
<dbReference type="PANTHER" id="PTHR42945">
    <property type="entry name" value="HISTIDINE BIOSYNTHESIS BIFUNCTIONAL PROTEIN"/>
    <property type="match status" value="1"/>
</dbReference>
<evidence type="ECO:0000256" key="2">
    <source>
        <dbReference type="ARBA" id="ARBA00001460"/>
    </source>
</evidence>
<comment type="pathway">
    <text evidence="4 15">Amino-acid biosynthesis; L-histidine biosynthesis; L-histidine from 5-phospho-alpha-D-ribose 1-diphosphate: step 3/9.</text>
</comment>
<keyword evidence="9 15" id="KW-0028">Amino-acid biosynthesis</keyword>
<evidence type="ECO:0000256" key="4">
    <source>
        <dbReference type="ARBA" id="ARBA00005169"/>
    </source>
</evidence>
<evidence type="ECO:0000256" key="10">
    <source>
        <dbReference type="ARBA" id="ARBA00022741"/>
    </source>
</evidence>
<dbReference type="HAMAP" id="MF_01019">
    <property type="entry name" value="HisIE"/>
    <property type="match status" value="1"/>
</dbReference>
<evidence type="ECO:0000313" key="18">
    <source>
        <dbReference type="Proteomes" id="UP001056535"/>
    </source>
</evidence>
<comment type="catalytic activity">
    <reaction evidence="2 15">
        <text>1-(5-phospho-beta-D-ribosyl)-ATP + H2O = 1-(5-phospho-beta-D-ribosyl)-5'-AMP + diphosphate + H(+)</text>
        <dbReference type="Rhea" id="RHEA:22828"/>
        <dbReference type="ChEBI" id="CHEBI:15377"/>
        <dbReference type="ChEBI" id="CHEBI:15378"/>
        <dbReference type="ChEBI" id="CHEBI:33019"/>
        <dbReference type="ChEBI" id="CHEBI:59457"/>
        <dbReference type="ChEBI" id="CHEBI:73183"/>
        <dbReference type="EC" id="3.6.1.31"/>
    </reaction>
</comment>
<evidence type="ECO:0000256" key="5">
    <source>
        <dbReference type="ARBA" id="ARBA00005204"/>
    </source>
</evidence>
<comment type="pathway">
    <text evidence="5 15">Amino-acid biosynthesis; L-histidine biosynthesis; L-histidine from 5-phospho-alpha-D-ribose 1-diphosphate: step 2/9.</text>
</comment>
<dbReference type="EMBL" id="CP099490">
    <property type="protein sequence ID" value="USQ77893.1"/>
    <property type="molecule type" value="Genomic_DNA"/>
</dbReference>
<dbReference type="InterPro" id="IPR008179">
    <property type="entry name" value="HisE"/>
</dbReference>
<comment type="similarity">
    <text evidence="6 15">In the C-terminal section; belongs to the PRA-PH family.</text>
</comment>
<feature type="region of interest" description="Phosphoribosyl-ATP pyrophosphohydrolase" evidence="15">
    <location>
        <begin position="135"/>
        <end position="223"/>
    </location>
</feature>
<dbReference type="GO" id="GO:0004636">
    <property type="term" value="F:phosphoribosyl-ATP diphosphatase activity"/>
    <property type="evidence" value="ECO:0007669"/>
    <property type="project" value="UniProtKB-EC"/>
</dbReference>
<feature type="domain" description="Phosphoribosyl-AMP cyclohydrolase" evidence="16">
    <location>
        <begin position="55"/>
        <end position="128"/>
    </location>
</feature>
<proteinExistence type="inferred from homology"/>
<dbReference type="NCBIfam" id="TIGR03188">
    <property type="entry name" value="histidine_hisI"/>
    <property type="match status" value="1"/>
</dbReference>
<dbReference type="Proteomes" id="UP001056535">
    <property type="component" value="Chromosome"/>
</dbReference>
<keyword evidence="10 15" id="KW-0547">Nucleotide-binding</keyword>
<keyword evidence="18" id="KW-1185">Reference proteome</keyword>
<sequence>MTTPQGEAHAGAQSSAQRPALQLPHGLGVADLDFAKQGGLLPVVVQHHRTGHVLMLGYQDAEALTTTLRTGLGTFFSRSRQRQWVKGATSGNYLRVVSVEVDCDRDTVLLVCYPDGPTCHTGEETCFTGGAGSFLAELEEIVLARDQERPEGSYTSSLLEGGVRRIAQKVGEEGVETALAAVAQDDPDLIGESADLIYHLLVLLRSRGLALADVEVELRRRHG</sequence>
<keyword evidence="12 15" id="KW-0067">ATP-binding</keyword>
<dbReference type="CDD" id="cd11534">
    <property type="entry name" value="NTP-PPase_HisIE_like"/>
    <property type="match status" value="1"/>
</dbReference>
<protein>
    <recommendedName>
        <fullName evidence="15">Histidine biosynthesis bifunctional protein HisIE</fullName>
    </recommendedName>
    <domain>
        <recommendedName>
            <fullName evidence="15">Phosphoribosyl-AMP cyclohydrolase</fullName>
            <shortName evidence="15">PRA-CH</shortName>
            <ecNumber evidence="15">3.5.4.19</ecNumber>
        </recommendedName>
    </domain>
    <domain>
        <recommendedName>
            <fullName evidence="15">Phosphoribosyl-ATP pyrophosphatase</fullName>
            <shortName evidence="15">PRA-PH</shortName>
            <ecNumber evidence="15">3.6.1.31</ecNumber>
        </recommendedName>
    </domain>
</protein>
<evidence type="ECO:0000256" key="3">
    <source>
        <dbReference type="ARBA" id="ARBA00004496"/>
    </source>
</evidence>
<feature type="region of interest" description="Phosphoribosyl-AMP cyclohydrolase" evidence="15">
    <location>
        <begin position="1"/>
        <end position="134"/>
    </location>
</feature>
<evidence type="ECO:0000256" key="8">
    <source>
        <dbReference type="ARBA" id="ARBA00022490"/>
    </source>
</evidence>
<evidence type="ECO:0000256" key="15">
    <source>
        <dbReference type="HAMAP-Rule" id="MF_01019"/>
    </source>
</evidence>
<dbReference type="HAMAP" id="MF_01020">
    <property type="entry name" value="HisE"/>
    <property type="match status" value="1"/>
</dbReference>
<evidence type="ECO:0000256" key="14">
    <source>
        <dbReference type="ARBA" id="ARBA00023268"/>
    </source>
</evidence>
<dbReference type="Gene3D" id="1.10.287.1080">
    <property type="entry name" value="MazG-like"/>
    <property type="match status" value="1"/>
</dbReference>
<keyword evidence="8 15" id="KW-0963">Cytoplasm</keyword>
<keyword evidence="11 15" id="KW-0378">Hydrolase</keyword>
<dbReference type="PANTHER" id="PTHR42945:SF9">
    <property type="entry name" value="HISTIDINE BIOSYNTHESIS BIFUNCTIONAL PROTEIN HISIE"/>
    <property type="match status" value="1"/>
</dbReference>
<dbReference type="InterPro" id="IPR023019">
    <property type="entry name" value="His_synth_HisIE"/>
</dbReference>
<evidence type="ECO:0000259" key="16">
    <source>
        <dbReference type="Pfam" id="PF01502"/>
    </source>
</evidence>
<evidence type="ECO:0000256" key="13">
    <source>
        <dbReference type="ARBA" id="ARBA00023102"/>
    </source>
</evidence>
<dbReference type="InterPro" id="IPR038019">
    <property type="entry name" value="PRib_AMP_CycHydrolase_sf"/>
</dbReference>
<comment type="subcellular location">
    <subcellularLocation>
        <location evidence="3 15">Cytoplasm</location>
    </subcellularLocation>
</comment>
<evidence type="ECO:0000313" key="17">
    <source>
        <dbReference type="EMBL" id="USQ77893.1"/>
    </source>
</evidence>
<dbReference type="SUPFAM" id="SSF101386">
    <property type="entry name" value="all-alpha NTP pyrophosphatases"/>
    <property type="match status" value="1"/>
</dbReference>
<organism evidence="17 18">
    <name type="scientific">Ornithinimicrobium cryptoxanthini</name>
    <dbReference type="NCBI Taxonomy" id="2934161"/>
    <lineage>
        <taxon>Bacteria</taxon>
        <taxon>Bacillati</taxon>
        <taxon>Actinomycetota</taxon>
        <taxon>Actinomycetes</taxon>
        <taxon>Micrococcales</taxon>
        <taxon>Ornithinimicrobiaceae</taxon>
        <taxon>Ornithinimicrobium</taxon>
    </lineage>
</organism>
<dbReference type="InterPro" id="IPR021130">
    <property type="entry name" value="PRib-ATP_PPHydrolase-like"/>
</dbReference>
<gene>
    <name evidence="15 17" type="primary">hisIE</name>
    <name evidence="15" type="synonym">hisI</name>
    <name evidence="17" type="ORF">NF557_08385</name>
</gene>
<evidence type="ECO:0000256" key="1">
    <source>
        <dbReference type="ARBA" id="ARBA00000024"/>
    </source>
</evidence>
<comment type="catalytic activity">
    <reaction evidence="1 15">
        <text>1-(5-phospho-beta-D-ribosyl)-5'-AMP + H2O = 1-(5-phospho-beta-D-ribosyl)-5-[(5-phospho-beta-D-ribosylamino)methylideneamino]imidazole-4-carboxamide</text>
        <dbReference type="Rhea" id="RHEA:20049"/>
        <dbReference type="ChEBI" id="CHEBI:15377"/>
        <dbReference type="ChEBI" id="CHEBI:58435"/>
        <dbReference type="ChEBI" id="CHEBI:59457"/>
        <dbReference type="EC" id="3.5.4.19"/>
    </reaction>
</comment>
<keyword evidence="14 15" id="KW-0511">Multifunctional enzyme</keyword>
<dbReference type="Pfam" id="PF01503">
    <property type="entry name" value="PRA-PH"/>
    <property type="match status" value="1"/>
</dbReference>
<evidence type="ECO:0000256" key="11">
    <source>
        <dbReference type="ARBA" id="ARBA00022801"/>
    </source>
</evidence>
<reference evidence="17" key="1">
    <citation type="submission" date="2022-06" db="EMBL/GenBank/DDBJ databases">
        <title>Ornithinimicrobium JY.X270.</title>
        <authorList>
            <person name="Huang Y."/>
        </authorList>
    </citation>
    <scope>NUCLEOTIDE SEQUENCE</scope>
    <source>
        <strain evidence="17">JY.X270</strain>
    </source>
</reference>
<dbReference type="SUPFAM" id="SSF141734">
    <property type="entry name" value="HisI-like"/>
    <property type="match status" value="1"/>
</dbReference>
<dbReference type="EC" id="3.5.4.19" evidence="15"/>
<dbReference type="GO" id="GO:0004635">
    <property type="term" value="F:phosphoribosyl-AMP cyclohydrolase activity"/>
    <property type="evidence" value="ECO:0007669"/>
    <property type="project" value="UniProtKB-EC"/>
</dbReference>
<dbReference type="NCBIfam" id="NF002747">
    <property type="entry name" value="PRK02759.1"/>
    <property type="match status" value="1"/>
</dbReference>
<dbReference type="Gene3D" id="3.10.20.810">
    <property type="entry name" value="Phosphoribosyl-AMP cyclohydrolase"/>
    <property type="match status" value="1"/>
</dbReference>
<keyword evidence="13 15" id="KW-0368">Histidine biosynthesis</keyword>
<dbReference type="RefSeq" id="WP_252623716.1">
    <property type="nucleotide sequence ID" value="NZ_CP099490.1"/>
</dbReference>
<evidence type="ECO:0000256" key="12">
    <source>
        <dbReference type="ARBA" id="ARBA00022840"/>
    </source>
</evidence>
<comment type="similarity">
    <text evidence="7 15">In the N-terminal section; belongs to the PRA-CH family.</text>
</comment>